<proteinExistence type="predicted"/>
<feature type="compositionally biased region" description="Polar residues" evidence="1">
    <location>
        <begin position="12"/>
        <end position="31"/>
    </location>
</feature>
<name>A0AAD9D603_9STRA</name>
<feature type="region of interest" description="Disordered" evidence="1">
    <location>
        <begin position="1"/>
        <end position="42"/>
    </location>
</feature>
<sequence>MLRSRPTKQHAAPSNNGSLSTHSTRRSNGGNNYDDPRGRRKSAIPTTSLIGTLIVASILFLVLLFSGSLSTSDINSSSSSSTSVEVVDNNNNNAPKVDGIHIIHDNNNQQFRNSAVMQSNNNDNKSHSFKTTITSDTTGATSPTTGATLHIIFSTDCGTYQHWQSYLFFHRAYSIRQPGYITRIASGCTEKQLQDEKAWHEEHIAKVMSDRYRIHFTPHFSGVKDETTGEVKDDYKYFNKPFGTKHFLEHDELLGLVVESSGNNQMKQPNDIIILCDPDFALLRPITDDFSNPRETLVGPRRKTHFDEMSLHIVTHGHPYAQTYGLGTQWRKFNLDEIAGATSPAKEVDQKNGGLFYPAGPPYIGTASDMYKIAQAWAEFAPRVHKEYPHLLAEMYAYCIAAAHLQLPHTLIDSLMISSAGIGGEGWKFISDIPESETCSFASNPDHSIRPIPSLIHYCQRYVVDARYFWGKRKVPHGIFTCDHPLLEEPPMDLGQGVSHTEKDRMNAFMVCALTKFTNDAMMFFKDHHCEGGGNRERRELVPHVNLVRKKGG</sequence>
<keyword evidence="3" id="KW-0328">Glycosyltransferase</keyword>
<evidence type="ECO:0000313" key="3">
    <source>
        <dbReference type="EMBL" id="KAK1735102.1"/>
    </source>
</evidence>
<protein>
    <submittedName>
        <fullName evidence="3">Peptidyl serine alpha-galactosyltransferase</fullName>
        <ecNumber evidence="3">2.4.1.-</ecNumber>
    </submittedName>
</protein>
<evidence type="ECO:0000313" key="4">
    <source>
        <dbReference type="Proteomes" id="UP001224775"/>
    </source>
</evidence>
<dbReference type="InterPro" id="IPR044845">
    <property type="entry name" value="HPAT/SRGT1-like"/>
</dbReference>
<feature type="transmembrane region" description="Helical" evidence="2">
    <location>
        <begin position="49"/>
        <end position="69"/>
    </location>
</feature>
<keyword evidence="2" id="KW-0472">Membrane</keyword>
<dbReference type="EMBL" id="JATAAI010000035">
    <property type="protein sequence ID" value="KAK1735102.1"/>
    <property type="molecule type" value="Genomic_DNA"/>
</dbReference>
<dbReference type="GO" id="GO:0016757">
    <property type="term" value="F:glycosyltransferase activity"/>
    <property type="evidence" value="ECO:0007669"/>
    <property type="project" value="UniProtKB-KW"/>
</dbReference>
<keyword evidence="2" id="KW-1133">Transmembrane helix</keyword>
<dbReference type="PANTHER" id="PTHR31485:SF7">
    <property type="entry name" value="PEPTIDYL SERINE ALPHA-GALACTOSYLTRANSFERASE"/>
    <property type="match status" value="1"/>
</dbReference>
<gene>
    <name evidence="3" type="ORF">QTG54_014168</name>
</gene>
<dbReference type="PANTHER" id="PTHR31485">
    <property type="entry name" value="PEPTIDYL SERINE ALPHA-GALACTOSYLTRANSFERASE"/>
    <property type="match status" value="1"/>
</dbReference>
<evidence type="ECO:0000256" key="2">
    <source>
        <dbReference type="SAM" id="Phobius"/>
    </source>
</evidence>
<keyword evidence="2" id="KW-0812">Transmembrane</keyword>
<evidence type="ECO:0000256" key="1">
    <source>
        <dbReference type="SAM" id="MobiDB-lite"/>
    </source>
</evidence>
<keyword evidence="4" id="KW-1185">Reference proteome</keyword>
<dbReference type="AlphaFoldDB" id="A0AAD9D603"/>
<reference evidence="3" key="1">
    <citation type="submission" date="2023-06" db="EMBL/GenBank/DDBJ databases">
        <title>Survivors Of The Sea: Transcriptome response of Skeletonema marinoi to long-term dormancy.</title>
        <authorList>
            <person name="Pinder M.I.M."/>
            <person name="Kourtchenko O."/>
            <person name="Robertson E.K."/>
            <person name="Larsson T."/>
            <person name="Maumus F."/>
            <person name="Osuna-Cruz C.M."/>
            <person name="Vancaester E."/>
            <person name="Stenow R."/>
            <person name="Vandepoele K."/>
            <person name="Ploug H."/>
            <person name="Bruchert V."/>
            <person name="Godhe A."/>
            <person name="Topel M."/>
        </authorList>
    </citation>
    <scope>NUCLEOTIDE SEQUENCE</scope>
    <source>
        <strain evidence="3">R05AC</strain>
    </source>
</reference>
<organism evidence="3 4">
    <name type="scientific">Skeletonema marinoi</name>
    <dbReference type="NCBI Taxonomy" id="267567"/>
    <lineage>
        <taxon>Eukaryota</taxon>
        <taxon>Sar</taxon>
        <taxon>Stramenopiles</taxon>
        <taxon>Ochrophyta</taxon>
        <taxon>Bacillariophyta</taxon>
        <taxon>Coscinodiscophyceae</taxon>
        <taxon>Thalassiosirophycidae</taxon>
        <taxon>Thalassiosirales</taxon>
        <taxon>Skeletonemataceae</taxon>
        <taxon>Skeletonema</taxon>
        <taxon>Skeletonema marinoi-dohrnii complex</taxon>
    </lineage>
</organism>
<comment type="caution">
    <text evidence="3">The sequence shown here is derived from an EMBL/GenBank/DDBJ whole genome shotgun (WGS) entry which is preliminary data.</text>
</comment>
<dbReference type="Proteomes" id="UP001224775">
    <property type="component" value="Unassembled WGS sequence"/>
</dbReference>
<dbReference type="EC" id="2.4.1.-" evidence="3"/>
<accession>A0AAD9D603</accession>
<keyword evidence="3" id="KW-0808">Transferase</keyword>